<sequence length="69" mass="7839">MPSIFTCVPSCGKSYGKQVTLTLHQRSCDEYKRPNPKLANIASRIAEKKARKRRRLEEPDASHVQLISV</sequence>
<keyword evidence="1" id="KW-0479">Metal-binding</keyword>
<evidence type="ECO:0000313" key="5">
    <source>
        <dbReference type="Proteomes" id="UP000305948"/>
    </source>
</evidence>
<evidence type="ECO:0000256" key="1">
    <source>
        <dbReference type="PROSITE-ProRule" id="PRU00042"/>
    </source>
</evidence>
<feature type="region of interest" description="Disordered" evidence="2">
    <location>
        <begin position="48"/>
        <end position="69"/>
    </location>
</feature>
<keyword evidence="5" id="KW-1185">Reference proteome</keyword>
<reference evidence="4 5" key="1">
    <citation type="journal article" date="2019" name="Nat. Ecol. Evol.">
        <title>Megaphylogeny resolves global patterns of mushroom evolution.</title>
        <authorList>
            <person name="Varga T."/>
            <person name="Krizsan K."/>
            <person name="Foldi C."/>
            <person name="Dima B."/>
            <person name="Sanchez-Garcia M."/>
            <person name="Sanchez-Ramirez S."/>
            <person name="Szollosi G.J."/>
            <person name="Szarkandi J.G."/>
            <person name="Papp V."/>
            <person name="Albert L."/>
            <person name="Andreopoulos W."/>
            <person name="Angelini C."/>
            <person name="Antonin V."/>
            <person name="Barry K.W."/>
            <person name="Bougher N.L."/>
            <person name="Buchanan P."/>
            <person name="Buyck B."/>
            <person name="Bense V."/>
            <person name="Catcheside P."/>
            <person name="Chovatia M."/>
            <person name="Cooper J."/>
            <person name="Damon W."/>
            <person name="Desjardin D."/>
            <person name="Finy P."/>
            <person name="Geml J."/>
            <person name="Haridas S."/>
            <person name="Hughes K."/>
            <person name="Justo A."/>
            <person name="Karasinski D."/>
            <person name="Kautmanova I."/>
            <person name="Kiss B."/>
            <person name="Kocsube S."/>
            <person name="Kotiranta H."/>
            <person name="LaButti K.M."/>
            <person name="Lechner B.E."/>
            <person name="Liimatainen K."/>
            <person name="Lipzen A."/>
            <person name="Lukacs Z."/>
            <person name="Mihaltcheva S."/>
            <person name="Morgado L.N."/>
            <person name="Niskanen T."/>
            <person name="Noordeloos M.E."/>
            <person name="Ohm R.A."/>
            <person name="Ortiz-Santana B."/>
            <person name="Ovrebo C."/>
            <person name="Racz N."/>
            <person name="Riley R."/>
            <person name="Savchenko A."/>
            <person name="Shiryaev A."/>
            <person name="Soop K."/>
            <person name="Spirin V."/>
            <person name="Szebenyi C."/>
            <person name="Tomsovsky M."/>
            <person name="Tulloss R.E."/>
            <person name="Uehling J."/>
            <person name="Grigoriev I.V."/>
            <person name="Vagvolgyi C."/>
            <person name="Papp T."/>
            <person name="Martin F.M."/>
            <person name="Miettinen O."/>
            <person name="Hibbett D.S."/>
            <person name="Nagy L.G."/>
        </authorList>
    </citation>
    <scope>NUCLEOTIDE SEQUENCE [LARGE SCALE GENOMIC DNA]</scope>
    <source>
        <strain evidence="4 5">OMC1185</strain>
    </source>
</reference>
<evidence type="ECO:0000313" key="4">
    <source>
        <dbReference type="EMBL" id="TFK50716.1"/>
    </source>
</evidence>
<protein>
    <recommendedName>
        <fullName evidence="3">C2H2-type domain-containing protein</fullName>
    </recommendedName>
</protein>
<evidence type="ECO:0000259" key="3">
    <source>
        <dbReference type="PROSITE" id="PS50157"/>
    </source>
</evidence>
<evidence type="ECO:0000256" key="2">
    <source>
        <dbReference type="SAM" id="MobiDB-lite"/>
    </source>
</evidence>
<dbReference type="AlphaFoldDB" id="A0A5C3N2R0"/>
<keyword evidence="1" id="KW-0862">Zinc</keyword>
<dbReference type="InterPro" id="IPR013087">
    <property type="entry name" value="Znf_C2H2_type"/>
</dbReference>
<gene>
    <name evidence="4" type="ORF">OE88DRAFT_1659738</name>
</gene>
<feature type="domain" description="C2H2-type" evidence="3">
    <location>
        <begin position="5"/>
        <end position="34"/>
    </location>
</feature>
<dbReference type="Proteomes" id="UP000305948">
    <property type="component" value="Unassembled WGS sequence"/>
</dbReference>
<proteinExistence type="predicted"/>
<organism evidence="4 5">
    <name type="scientific">Heliocybe sulcata</name>
    <dbReference type="NCBI Taxonomy" id="5364"/>
    <lineage>
        <taxon>Eukaryota</taxon>
        <taxon>Fungi</taxon>
        <taxon>Dikarya</taxon>
        <taxon>Basidiomycota</taxon>
        <taxon>Agaricomycotina</taxon>
        <taxon>Agaricomycetes</taxon>
        <taxon>Gloeophyllales</taxon>
        <taxon>Gloeophyllaceae</taxon>
        <taxon>Heliocybe</taxon>
    </lineage>
</organism>
<dbReference type="PROSITE" id="PS50157">
    <property type="entry name" value="ZINC_FINGER_C2H2_2"/>
    <property type="match status" value="1"/>
</dbReference>
<dbReference type="GO" id="GO:0008270">
    <property type="term" value="F:zinc ion binding"/>
    <property type="evidence" value="ECO:0007669"/>
    <property type="project" value="UniProtKB-KW"/>
</dbReference>
<dbReference type="EMBL" id="ML213512">
    <property type="protein sequence ID" value="TFK50716.1"/>
    <property type="molecule type" value="Genomic_DNA"/>
</dbReference>
<accession>A0A5C3N2R0</accession>
<name>A0A5C3N2R0_9AGAM</name>
<keyword evidence="1" id="KW-0863">Zinc-finger</keyword>